<protein>
    <recommendedName>
        <fullName evidence="4">Peptidase M43 pregnancy-associated plasma-A domain-containing protein</fullName>
    </recommendedName>
</protein>
<evidence type="ECO:0000313" key="3">
    <source>
        <dbReference type="Proteomes" id="UP000031829"/>
    </source>
</evidence>
<name>A0A0B6AU80_PRIM2</name>
<sequence>MIHIKKHSNHDSYKDDSYAFNKSQPRKKNHKDYYMNSNLTNDHFRTVKAGTLNVCIIVLPGAKVDRNSTDNQSIVPNRVKRDIAAANKIWKQYEKNRLIQGVTFTITRSVVFLENISGIVSNAENFPIGGASHLTMVQAMLKTGRKVCQNADVYVFYMNGNRFGPVNFDYSSTLAVTYNSFPLIIMTNASTDEYLLAHELGHFMFITNRFNETDDPEPFHELDGNHNRTPSNLMFPTPEFWPIVPEITSEQIHKALNSRVFYS</sequence>
<dbReference type="KEGG" id="bmeg:BG04_2208"/>
<dbReference type="HOGENOM" id="CLU_1056268_0_0_9"/>
<feature type="region of interest" description="Disordered" evidence="1">
    <location>
        <begin position="1"/>
        <end position="34"/>
    </location>
</feature>
<dbReference type="Proteomes" id="UP000031829">
    <property type="component" value="Chromosome"/>
</dbReference>
<dbReference type="AlphaFoldDB" id="A0A0B6AU80"/>
<proteinExistence type="predicted"/>
<evidence type="ECO:0000313" key="2">
    <source>
        <dbReference type="EMBL" id="AJI24712.1"/>
    </source>
</evidence>
<evidence type="ECO:0008006" key="4">
    <source>
        <dbReference type="Google" id="ProtNLM"/>
    </source>
</evidence>
<evidence type="ECO:0000256" key="1">
    <source>
        <dbReference type="SAM" id="MobiDB-lite"/>
    </source>
</evidence>
<accession>A0A0B6AU80</accession>
<dbReference type="EMBL" id="CP009920">
    <property type="protein sequence ID" value="AJI24712.1"/>
    <property type="molecule type" value="Genomic_DNA"/>
</dbReference>
<organism evidence="2 3">
    <name type="scientific">Priestia megaterium (strain ATCC 14581 / DSM 32 / CCUG 1817 / JCM 2506 / NBRC 15308 / NCIMB 9376 / NCTC 10342 / NRRL B-14308 / VKM B-512 / Ford 19)</name>
    <name type="common">Bacillus megaterium</name>
    <dbReference type="NCBI Taxonomy" id="1348623"/>
    <lineage>
        <taxon>Bacteria</taxon>
        <taxon>Bacillati</taxon>
        <taxon>Bacillota</taxon>
        <taxon>Bacilli</taxon>
        <taxon>Bacillales</taxon>
        <taxon>Bacillaceae</taxon>
        <taxon>Priestia</taxon>
    </lineage>
</organism>
<reference evidence="2 3" key="1">
    <citation type="journal article" date="2015" name="Genome Announc.">
        <title>Complete genome sequences for 35 biothreat assay-relevant bacillus species.</title>
        <authorList>
            <person name="Johnson S.L."/>
            <person name="Daligault H.E."/>
            <person name="Davenport K.W."/>
            <person name="Jaissle J."/>
            <person name="Frey K.G."/>
            <person name="Ladner J.T."/>
            <person name="Broomall S.M."/>
            <person name="Bishop-Lilly K.A."/>
            <person name="Bruce D.C."/>
            <person name="Gibbons H.S."/>
            <person name="Coyne S.R."/>
            <person name="Lo C.C."/>
            <person name="Meincke L."/>
            <person name="Munk A.C."/>
            <person name="Koroleva G.I."/>
            <person name="Rosenzweig C.N."/>
            <person name="Palacios G.F."/>
            <person name="Redden C.L."/>
            <person name="Minogue T.D."/>
            <person name="Chain P.S."/>
        </authorList>
    </citation>
    <scope>NUCLEOTIDE SEQUENCE [LARGE SCALE GENOMIC DNA]</scope>
    <source>
        <strain evidence="3">ATCC 14581 / DSM 32 / JCM 2506 / NBRC 15308 / NCIMB 9376 / NCTC 10342 / NRRL B-14308 / VKM B-512</strain>
    </source>
</reference>
<gene>
    <name evidence="2" type="ORF">BG04_2208</name>
</gene>